<name>A0ABY5H3T1_9GAMM</name>
<evidence type="ECO:0000313" key="2">
    <source>
        <dbReference type="Proteomes" id="UP001059950"/>
    </source>
</evidence>
<proteinExistence type="predicted"/>
<dbReference type="Pfam" id="PF05742">
    <property type="entry name" value="TANGO2"/>
    <property type="match status" value="1"/>
</dbReference>
<sequence length="257" mass="28825">MCLILFAYNYHPDYRLILTANRDEFYQRPTRPMQYWAEQPQLLAGQDLEQGGTWLGLTRTGRFSALTNHRNGLIKPRGISSRGQLPLQFLLGEMSCQSFIRDTETGRFDGFNQLIDDGGQLCYLSNRSPALQPVPHGIHGISNAVFDTPWPKLVAAKAAFKACIDSELLSADNLISVMQDPTTYHDDLLPQTGISIELERLLSARFIRSERYGTRATTAVLIRHSGETLVVEQNFDAAGETEHSEFSFVAETAMIPE</sequence>
<dbReference type="Proteomes" id="UP001059950">
    <property type="component" value="Plasmid unnamed"/>
</dbReference>
<accession>A0ABY5H3T1</accession>
<dbReference type="PANTHER" id="PTHR17985:SF8">
    <property type="entry name" value="TRANSPORT AND GOLGI ORGANIZATION PROTEIN 2 HOMOLOG"/>
    <property type="match status" value="1"/>
</dbReference>
<dbReference type="InterPro" id="IPR008551">
    <property type="entry name" value="TANGO2"/>
</dbReference>
<gene>
    <name evidence="1" type="ORF">KDX31_20270</name>
</gene>
<dbReference type="EMBL" id="CP073345">
    <property type="protein sequence ID" value="UTW05721.1"/>
    <property type="molecule type" value="Genomic_DNA"/>
</dbReference>
<protein>
    <submittedName>
        <fullName evidence="1">NRDE family protein</fullName>
    </submittedName>
</protein>
<dbReference type="PANTHER" id="PTHR17985">
    <property type="entry name" value="SER/THR-RICH PROTEIN T10 IN DGCR REGION"/>
    <property type="match status" value="1"/>
</dbReference>
<evidence type="ECO:0000313" key="1">
    <source>
        <dbReference type="EMBL" id="UTW05721.1"/>
    </source>
</evidence>
<reference evidence="1" key="1">
    <citation type="submission" date="2021-04" db="EMBL/GenBank/DDBJ databases">
        <title>Oceanospirillales bacteria with DddD are important DMSP degraders in coastal seawater.</title>
        <authorList>
            <person name="Liu J."/>
        </authorList>
    </citation>
    <scope>NUCLEOTIDE SEQUENCE</scope>
    <source>
        <strain evidence="1">GY6</strain>
        <plasmid evidence="1">unnamed</plasmid>
    </source>
</reference>
<keyword evidence="2" id="KW-1185">Reference proteome</keyword>
<organism evidence="1 2">
    <name type="scientific">Amphritea atlantica</name>
    <dbReference type="NCBI Taxonomy" id="355243"/>
    <lineage>
        <taxon>Bacteria</taxon>
        <taxon>Pseudomonadati</taxon>
        <taxon>Pseudomonadota</taxon>
        <taxon>Gammaproteobacteria</taxon>
        <taxon>Oceanospirillales</taxon>
        <taxon>Oceanospirillaceae</taxon>
        <taxon>Amphritea</taxon>
    </lineage>
</organism>
<keyword evidence="1" id="KW-0614">Plasmid</keyword>
<geneLocation type="plasmid" evidence="1 2">
    <name>unnamed</name>
</geneLocation>